<feature type="compositionally biased region" description="Low complexity" evidence="1">
    <location>
        <begin position="14"/>
        <end position="36"/>
    </location>
</feature>
<feature type="region of interest" description="Disordered" evidence="1">
    <location>
        <begin position="1"/>
        <end position="148"/>
    </location>
</feature>
<dbReference type="OrthoDB" id="5350396at2759"/>
<dbReference type="VEuPathDB" id="FungiDB:AAP_01130"/>
<dbReference type="AlphaFoldDB" id="A0A168CAN6"/>
<feature type="compositionally biased region" description="Polar residues" evidence="1">
    <location>
        <begin position="1"/>
        <end position="13"/>
    </location>
</feature>
<comment type="caution">
    <text evidence="2">The sequence shown here is derived from an EMBL/GenBank/DDBJ whole genome shotgun (WGS) entry which is preliminary data.</text>
</comment>
<evidence type="ECO:0000313" key="2">
    <source>
        <dbReference type="EMBL" id="KZZ96357.1"/>
    </source>
</evidence>
<name>A0A168CAN6_9EURO</name>
<protein>
    <submittedName>
        <fullName evidence="2">Uncharacterized protein</fullName>
    </submittedName>
</protein>
<dbReference type="EMBL" id="AZGZ01000003">
    <property type="protein sequence ID" value="KZZ96357.1"/>
    <property type="molecule type" value="Genomic_DNA"/>
</dbReference>
<gene>
    <name evidence="2" type="ORF">AAP_01130</name>
</gene>
<dbReference type="Proteomes" id="UP000242877">
    <property type="component" value="Unassembled WGS sequence"/>
</dbReference>
<feature type="compositionally biased region" description="Acidic residues" evidence="1">
    <location>
        <begin position="138"/>
        <end position="148"/>
    </location>
</feature>
<evidence type="ECO:0000256" key="1">
    <source>
        <dbReference type="SAM" id="MobiDB-lite"/>
    </source>
</evidence>
<feature type="compositionally biased region" description="Basic and acidic residues" evidence="1">
    <location>
        <begin position="121"/>
        <end position="131"/>
    </location>
</feature>
<reference evidence="2 3" key="1">
    <citation type="journal article" date="2016" name="Genome Biol. Evol.">
        <title>Divergent and convergent evolution of fungal pathogenicity.</title>
        <authorList>
            <person name="Shang Y."/>
            <person name="Xiao G."/>
            <person name="Zheng P."/>
            <person name="Cen K."/>
            <person name="Zhan S."/>
            <person name="Wang C."/>
        </authorList>
    </citation>
    <scope>NUCLEOTIDE SEQUENCE [LARGE SCALE GENOMIC DNA]</scope>
    <source>
        <strain evidence="2 3">ARSEF 7405</strain>
    </source>
</reference>
<feature type="compositionally biased region" description="Basic and acidic residues" evidence="1">
    <location>
        <begin position="369"/>
        <end position="378"/>
    </location>
</feature>
<feature type="compositionally biased region" description="Polar residues" evidence="1">
    <location>
        <begin position="355"/>
        <end position="368"/>
    </location>
</feature>
<organism evidence="2 3">
    <name type="scientific">Ascosphaera apis ARSEF 7405</name>
    <dbReference type="NCBI Taxonomy" id="392613"/>
    <lineage>
        <taxon>Eukaryota</taxon>
        <taxon>Fungi</taxon>
        <taxon>Dikarya</taxon>
        <taxon>Ascomycota</taxon>
        <taxon>Pezizomycotina</taxon>
        <taxon>Eurotiomycetes</taxon>
        <taxon>Eurotiomycetidae</taxon>
        <taxon>Onygenales</taxon>
        <taxon>Ascosphaeraceae</taxon>
        <taxon>Ascosphaera</taxon>
    </lineage>
</organism>
<accession>A0A168CAN6</accession>
<feature type="compositionally biased region" description="Low complexity" evidence="1">
    <location>
        <begin position="78"/>
        <end position="89"/>
    </location>
</feature>
<feature type="region of interest" description="Disordered" evidence="1">
    <location>
        <begin position="355"/>
        <end position="380"/>
    </location>
</feature>
<keyword evidence="3" id="KW-1185">Reference proteome</keyword>
<evidence type="ECO:0000313" key="3">
    <source>
        <dbReference type="Proteomes" id="UP000242877"/>
    </source>
</evidence>
<feature type="region of interest" description="Disordered" evidence="1">
    <location>
        <begin position="222"/>
        <end position="260"/>
    </location>
</feature>
<sequence>MESPSLVSPPTHSGGTPQQAPQTATTATTTGTMTGALAISPVAGDRTQEMTPTKPKSLPARSTSGSKPSHDSLDFDLDLSSLSDFSDLNSDSEDEAYVSALSDLPQHASTPPPFQSPVKLHASESAKRKASEIITLSSDDDSGLTDESDEEIRELMRRTKKRQKSVHPFFNKRPAFAASPGLNRARADKLAATLSPMRNHTMSFSNSFSASTRTLRNGELVVTNSDPESDDDEGVSNGTAVDESEVDLANDDDSDSDLEDPNAIFTRVLRSSTKQNDIIKKTDGETTPAKTQKAATTKKVTFSTTTENVLFTDTLDQLLRDSERDRELIDKVAKANASISRYTLDKDNNYIINNDTAVDQSAGDNDASSSDRRRPGIDHKRRLTEEIISNVLDNDEESEEKAWKAERLSRAIDRTEVFDQGKTWLFFDPKTQETAAGAPELPDIQDKALHKCLKDQTSRDRAILSGFLGDCVARQSNHLPDQILLWLLESVTSETRNLMRDTYCVMLQRAHANRVSRVITPSTIDILFKKLGAKSTAVNVSETLTSEDMVPQDYHDRDCKHLNSVLTVLDGIADRLTAETRVHALKLVLRLAADENIMGLTTVYNQTRRAIAALIKHCTDIDLHAISSWLFTTVPYPEFQSQMLKCMPALDRRAARFRCRLACMFLYNDLAYIDKPFDDLFNIPDTIAFLARDKRFDVARHKYQQSDEPPSSNTSSSTDTNAPIDYYELAALANILNISIDSARSTSDPFTTREDEENFNEMIDRLVAAIDRVHSNIQDSGASHFKRMEAKERLQMVSYRIRYGVRTRAIKKKSVFMSMSKNWRQKGEEEEKRGSRNFMANFLGKKS</sequence>
<feature type="compositionally biased region" description="Acidic residues" evidence="1">
    <location>
        <begin position="242"/>
        <end position="260"/>
    </location>
</feature>
<proteinExistence type="predicted"/>
<feature type="region of interest" description="Disordered" evidence="1">
    <location>
        <begin position="826"/>
        <end position="847"/>
    </location>
</feature>